<dbReference type="PANTHER" id="PTHR12697:SF5">
    <property type="entry name" value="DEOXYHYPUSINE HYDROXYLASE"/>
    <property type="match status" value="1"/>
</dbReference>
<dbReference type="HOGENOM" id="CLU_661582_0_0_2"/>
<dbReference type="Proteomes" id="UP000002071">
    <property type="component" value="Chromosome"/>
</dbReference>
<protein>
    <submittedName>
        <fullName evidence="2">PBS lyase HEAT domain protein repeat-containing protein</fullName>
    </submittedName>
</protein>
<feature type="compositionally biased region" description="Acidic residues" evidence="1">
    <location>
        <begin position="60"/>
        <end position="80"/>
    </location>
</feature>
<dbReference type="GeneID" id="8382988"/>
<dbReference type="InterPro" id="IPR004155">
    <property type="entry name" value="PBS_lyase_HEAT"/>
</dbReference>
<dbReference type="RefSeq" id="WP_015788484.1">
    <property type="nucleotide sequence ID" value="NC_013158.1"/>
</dbReference>
<dbReference type="KEGG" id="hut:Huta_0719"/>
<dbReference type="Pfam" id="PF13646">
    <property type="entry name" value="HEAT_2"/>
    <property type="match status" value="1"/>
</dbReference>
<sequence>MTNGDDDAEPDGTDGASGDGAELGVEDFEGRLDDAEDTLDAAETEADLDDVEGTLSAIEEDLVDADLPEPDEDEDDPQEALEDRLSDLRDGVADQRGPYVEDIAEQVETAAGTVSETRWTDDGEEAVIAAVEAFGEAVAEHVDVNGAGDIQAASEALTAASDVLADRDLDPDDDSEVIASLLDAAETLADDIEAAEAFDDLSVRAKLRYEGFYEVIEGEHRKDFPPELNAVLSWEHRYKQSRDPDDVEQILLALDLMDSEFMEENILDAFERVGPPEAFDPVHQLAQRRDKQAIRVLGKIGDDRAVETLVDFLDGDPALQRVTLRALGEIGSHEATQAVANCLDDDTDSVRSSAARALGLIGDTRAIDPLADVLAEDDADDARASAAWALNQIGTERAKEIAAEYADDRAYVVQVEAEKAAGV</sequence>
<dbReference type="PANTHER" id="PTHR12697">
    <property type="entry name" value="PBS LYASE HEAT-LIKE PROTEIN"/>
    <property type="match status" value="1"/>
</dbReference>
<dbReference type="eggNOG" id="arCOG04653">
    <property type="taxonomic scope" value="Archaea"/>
</dbReference>
<dbReference type="GO" id="GO:0016829">
    <property type="term" value="F:lyase activity"/>
    <property type="evidence" value="ECO:0007669"/>
    <property type="project" value="UniProtKB-KW"/>
</dbReference>
<dbReference type="InterPro" id="IPR016024">
    <property type="entry name" value="ARM-type_fold"/>
</dbReference>
<dbReference type="Gene3D" id="1.25.10.10">
    <property type="entry name" value="Leucine-rich Repeat Variant"/>
    <property type="match status" value="1"/>
</dbReference>
<gene>
    <name evidence="2" type="ordered locus">Huta_0719</name>
</gene>
<dbReference type="AlphaFoldDB" id="C7NTR5"/>
<dbReference type="STRING" id="519442.Huta_0719"/>
<dbReference type="InterPro" id="IPR011989">
    <property type="entry name" value="ARM-like"/>
</dbReference>
<dbReference type="EMBL" id="CP001687">
    <property type="protein sequence ID" value="ACV10904.1"/>
    <property type="molecule type" value="Genomic_DNA"/>
</dbReference>
<evidence type="ECO:0000313" key="3">
    <source>
        <dbReference type="Proteomes" id="UP000002071"/>
    </source>
</evidence>
<organism evidence="2 3">
    <name type="scientific">Halorhabdus utahensis (strain DSM 12940 / JCM 11049 / AX-2)</name>
    <dbReference type="NCBI Taxonomy" id="519442"/>
    <lineage>
        <taxon>Archaea</taxon>
        <taxon>Methanobacteriati</taxon>
        <taxon>Methanobacteriota</taxon>
        <taxon>Stenosarchaea group</taxon>
        <taxon>Halobacteria</taxon>
        <taxon>Halobacteriales</taxon>
        <taxon>Haloarculaceae</taxon>
        <taxon>Halorhabdus</taxon>
    </lineage>
</organism>
<feature type="region of interest" description="Disordered" evidence="1">
    <location>
        <begin position="60"/>
        <end position="97"/>
    </location>
</feature>
<dbReference type="SMART" id="SM00567">
    <property type="entry name" value="EZ_HEAT"/>
    <property type="match status" value="4"/>
</dbReference>
<dbReference type="SUPFAM" id="SSF48371">
    <property type="entry name" value="ARM repeat"/>
    <property type="match status" value="1"/>
</dbReference>
<dbReference type="OrthoDB" id="293146at2157"/>
<feature type="compositionally biased region" description="Acidic residues" evidence="1">
    <location>
        <begin position="1"/>
        <end position="12"/>
    </location>
</feature>
<dbReference type="GO" id="GO:0016491">
    <property type="term" value="F:oxidoreductase activity"/>
    <property type="evidence" value="ECO:0007669"/>
    <property type="project" value="TreeGrafter"/>
</dbReference>
<evidence type="ECO:0000313" key="2">
    <source>
        <dbReference type="EMBL" id="ACV10904.1"/>
    </source>
</evidence>
<proteinExistence type="predicted"/>
<keyword evidence="3" id="KW-1185">Reference proteome</keyword>
<accession>C7NTR5</accession>
<reference evidence="2 3" key="1">
    <citation type="journal article" date="2009" name="Stand. Genomic Sci.">
        <title>Complete genome sequence of Halorhabdus utahensis type strain (AX-2).</title>
        <authorList>
            <person name="Anderson I."/>
            <person name="Tindall B.J."/>
            <person name="Pomrenke H."/>
            <person name="Goker M."/>
            <person name="Lapidus A."/>
            <person name="Nolan M."/>
            <person name="Copeland A."/>
            <person name="Glavina Del Rio T."/>
            <person name="Chen F."/>
            <person name="Tice H."/>
            <person name="Cheng J.F."/>
            <person name="Lucas S."/>
            <person name="Chertkov O."/>
            <person name="Bruce D."/>
            <person name="Brettin T."/>
            <person name="Detter J.C."/>
            <person name="Han C."/>
            <person name="Goodwin L."/>
            <person name="Land M."/>
            <person name="Hauser L."/>
            <person name="Chang Y.J."/>
            <person name="Jeffries C.D."/>
            <person name="Pitluck S."/>
            <person name="Pati A."/>
            <person name="Mavromatis K."/>
            <person name="Ivanova N."/>
            <person name="Ovchinnikova G."/>
            <person name="Chen A."/>
            <person name="Palaniappan K."/>
            <person name="Chain P."/>
            <person name="Rohde M."/>
            <person name="Bristow J."/>
            <person name="Eisen J.A."/>
            <person name="Markowitz V."/>
            <person name="Hugenholtz P."/>
            <person name="Kyrpides N.C."/>
            <person name="Klenk H.P."/>
        </authorList>
    </citation>
    <scope>NUCLEOTIDE SEQUENCE [LARGE SCALE GENOMIC DNA]</scope>
    <source>
        <strain evidence="3">DSM 12940 / JCM 11049 / AX-2</strain>
    </source>
</reference>
<feature type="region of interest" description="Disordered" evidence="1">
    <location>
        <begin position="1"/>
        <end position="29"/>
    </location>
</feature>
<name>C7NTR5_HALUD</name>
<feature type="compositionally biased region" description="Basic and acidic residues" evidence="1">
    <location>
        <begin position="81"/>
        <end position="93"/>
    </location>
</feature>
<evidence type="ECO:0000256" key="1">
    <source>
        <dbReference type="SAM" id="MobiDB-lite"/>
    </source>
</evidence>
<keyword evidence="2" id="KW-0456">Lyase</keyword>